<keyword evidence="2" id="KW-0378">Hydrolase</keyword>
<dbReference type="GO" id="GO:0016818">
    <property type="term" value="F:hydrolase activity, acting on acid anhydrides, in phosphorus-containing anhydrides"/>
    <property type="evidence" value="ECO:0007669"/>
    <property type="project" value="InterPro"/>
</dbReference>
<dbReference type="GO" id="GO:0003676">
    <property type="term" value="F:nucleic acid binding"/>
    <property type="evidence" value="ECO:0007669"/>
    <property type="project" value="InterPro"/>
</dbReference>
<dbReference type="Pfam" id="PF08797">
    <property type="entry name" value="HIRAN"/>
    <property type="match status" value="1"/>
</dbReference>
<name>A0A9W9YG74_9CNID</name>
<evidence type="ECO:0000313" key="4">
    <source>
        <dbReference type="EMBL" id="KAJ7340080.1"/>
    </source>
</evidence>
<gene>
    <name evidence="4" type="ORF">OS493_002804</name>
</gene>
<keyword evidence="1" id="KW-0479">Metal-binding</keyword>
<evidence type="ECO:0000256" key="1">
    <source>
        <dbReference type="ARBA" id="ARBA00022723"/>
    </source>
</evidence>
<protein>
    <recommendedName>
        <fullName evidence="3">HIRAN domain-containing protein</fullName>
    </recommendedName>
</protein>
<dbReference type="AlphaFoldDB" id="A0A9W9YG74"/>
<organism evidence="4 5">
    <name type="scientific">Desmophyllum pertusum</name>
    <dbReference type="NCBI Taxonomy" id="174260"/>
    <lineage>
        <taxon>Eukaryota</taxon>
        <taxon>Metazoa</taxon>
        <taxon>Cnidaria</taxon>
        <taxon>Anthozoa</taxon>
        <taxon>Hexacorallia</taxon>
        <taxon>Scleractinia</taxon>
        <taxon>Caryophylliina</taxon>
        <taxon>Caryophylliidae</taxon>
        <taxon>Desmophyllum</taxon>
    </lineage>
</organism>
<proteinExistence type="predicted"/>
<feature type="domain" description="HIRAN" evidence="3">
    <location>
        <begin position="19"/>
        <end position="84"/>
    </location>
</feature>
<evidence type="ECO:0000256" key="2">
    <source>
        <dbReference type="ARBA" id="ARBA00022801"/>
    </source>
</evidence>
<reference evidence="4" key="1">
    <citation type="submission" date="2023-01" db="EMBL/GenBank/DDBJ databases">
        <title>Genome assembly of the deep-sea coral Lophelia pertusa.</title>
        <authorList>
            <person name="Herrera S."/>
            <person name="Cordes E."/>
        </authorList>
    </citation>
    <scope>NUCLEOTIDE SEQUENCE</scope>
    <source>
        <strain evidence="4">USNM1676648</strain>
        <tissue evidence="4">Polyp</tissue>
    </source>
</reference>
<dbReference type="Proteomes" id="UP001163046">
    <property type="component" value="Unassembled WGS sequence"/>
</dbReference>
<dbReference type="EMBL" id="MU827778">
    <property type="protein sequence ID" value="KAJ7340080.1"/>
    <property type="molecule type" value="Genomic_DNA"/>
</dbReference>
<keyword evidence="5" id="KW-1185">Reference proteome</keyword>
<dbReference type="Gene3D" id="3.30.70.2330">
    <property type="match status" value="1"/>
</dbReference>
<accession>A0A9W9YG74</accession>
<dbReference type="OrthoDB" id="5977542at2759"/>
<evidence type="ECO:0000313" key="5">
    <source>
        <dbReference type="Proteomes" id="UP001163046"/>
    </source>
</evidence>
<evidence type="ECO:0000259" key="3">
    <source>
        <dbReference type="Pfam" id="PF08797"/>
    </source>
</evidence>
<sequence>MAEEYEVFVESSVRGYHEYFKYATVVVGDVLHCEVEENNQYDKYAVAIKSESNQTVGHVPIELSKLFCEFLADGGSLEAECIGHRFNAGQGKGLEIPVDYRLIGNKRYLKILVRKLSEDLSVSAMRKCTTSQGDL</sequence>
<dbReference type="InterPro" id="IPR014905">
    <property type="entry name" value="HIRAN"/>
</dbReference>
<dbReference type="GO" id="GO:0008270">
    <property type="term" value="F:zinc ion binding"/>
    <property type="evidence" value="ECO:0007669"/>
    <property type="project" value="InterPro"/>
</dbReference>
<comment type="caution">
    <text evidence="4">The sequence shown here is derived from an EMBL/GenBank/DDBJ whole genome shotgun (WGS) entry which is preliminary data.</text>
</comment>